<sequence length="122" mass="14145">MLIPHRKGNIILNPEFVVLEDSQIKGFLLGIDYQRIYGINIYNSKNRHSTIGTNKKKKFSLYINQLYNQDPLEELLNELEVGNFNANLTSKKKLSLMKILRKNKPAFSIGEEPLGKIRVHYI</sequence>
<protein>
    <submittedName>
        <fullName evidence="1">Uncharacterized protein</fullName>
    </submittedName>
</protein>
<keyword evidence="2" id="KW-1185">Reference proteome</keyword>
<organism evidence="1 2">
    <name type="scientific">Austropuccinia psidii MF-1</name>
    <dbReference type="NCBI Taxonomy" id="1389203"/>
    <lineage>
        <taxon>Eukaryota</taxon>
        <taxon>Fungi</taxon>
        <taxon>Dikarya</taxon>
        <taxon>Basidiomycota</taxon>
        <taxon>Pucciniomycotina</taxon>
        <taxon>Pucciniomycetes</taxon>
        <taxon>Pucciniales</taxon>
        <taxon>Sphaerophragmiaceae</taxon>
        <taxon>Austropuccinia</taxon>
    </lineage>
</organism>
<dbReference type="AlphaFoldDB" id="A0A9Q3CW61"/>
<reference evidence="1" key="1">
    <citation type="submission" date="2021-03" db="EMBL/GenBank/DDBJ databases">
        <title>Draft genome sequence of rust myrtle Austropuccinia psidii MF-1, a brazilian biotype.</title>
        <authorList>
            <person name="Quecine M.C."/>
            <person name="Pachon D.M.R."/>
            <person name="Bonatelli M.L."/>
            <person name="Correr F.H."/>
            <person name="Franceschini L.M."/>
            <person name="Leite T.F."/>
            <person name="Margarido G.R.A."/>
            <person name="Almeida C.A."/>
            <person name="Ferrarezi J.A."/>
            <person name="Labate C.A."/>
        </authorList>
    </citation>
    <scope>NUCLEOTIDE SEQUENCE</scope>
    <source>
        <strain evidence="1">MF-1</strain>
    </source>
</reference>
<accession>A0A9Q3CW61</accession>
<dbReference type="EMBL" id="AVOT02010701">
    <property type="protein sequence ID" value="MBW0490665.1"/>
    <property type="molecule type" value="Genomic_DNA"/>
</dbReference>
<evidence type="ECO:0000313" key="2">
    <source>
        <dbReference type="Proteomes" id="UP000765509"/>
    </source>
</evidence>
<comment type="caution">
    <text evidence="1">The sequence shown here is derived from an EMBL/GenBank/DDBJ whole genome shotgun (WGS) entry which is preliminary data.</text>
</comment>
<gene>
    <name evidence="1" type="ORF">O181_030380</name>
</gene>
<proteinExistence type="predicted"/>
<name>A0A9Q3CW61_9BASI</name>
<dbReference type="Proteomes" id="UP000765509">
    <property type="component" value="Unassembled WGS sequence"/>
</dbReference>
<evidence type="ECO:0000313" key="1">
    <source>
        <dbReference type="EMBL" id="MBW0490665.1"/>
    </source>
</evidence>